<protein>
    <submittedName>
        <fullName evidence="11">Do family serine endopeptidase</fullName>
        <ecNumber evidence="11">3.4.21.107</ecNumber>
    </submittedName>
</protein>
<keyword evidence="9" id="KW-0472">Membrane</keyword>
<dbReference type="SUPFAM" id="SSF50494">
    <property type="entry name" value="Trypsin-like serine proteases"/>
    <property type="match status" value="1"/>
</dbReference>
<keyword evidence="5 11" id="KW-0378">Hydrolase</keyword>
<dbReference type="AlphaFoldDB" id="A0AAW7XE31"/>
<dbReference type="EC" id="3.4.21.107" evidence="11"/>
<dbReference type="InterPro" id="IPR011782">
    <property type="entry name" value="Pept_S1C_Do"/>
</dbReference>
<keyword evidence="6" id="KW-0720">Serine protease</keyword>
<keyword evidence="4" id="KW-0677">Repeat</keyword>
<evidence type="ECO:0000256" key="9">
    <source>
        <dbReference type="SAM" id="Phobius"/>
    </source>
</evidence>
<keyword evidence="9" id="KW-0812">Transmembrane</keyword>
<dbReference type="Gene3D" id="2.40.10.120">
    <property type="match status" value="1"/>
</dbReference>
<evidence type="ECO:0000256" key="6">
    <source>
        <dbReference type="ARBA" id="ARBA00022825"/>
    </source>
</evidence>
<dbReference type="Pfam" id="PF13365">
    <property type="entry name" value="Trypsin_2"/>
    <property type="match status" value="1"/>
</dbReference>
<dbReference type="SMART" id="SM00228">
    <property type="entry name" value="PDZ"/>
    <property type="match status" value="1"/>
</dbReference>
<proteinExistence type="inferred from homology"/>
<feature type="binding site" evidence="8">
    <location>
        <position position="129"/>
    </location>
    <ligand>
        <name>substrate</name>
    </ligand>
</feature>
<dbReference type="InterPro" id="IPR009003">
    <property type="entry name" value="Peptidase_S1_PA"/>
</dbReference>
<keyword evidence="3" id="KW-0732">Signal</keyword>
<accession>A0AAW7XE31</accession>
<dbReference type="PRINTS" id="PR00834">
    <property type="entry name" value="PROTEASES2C"/>
</dbReference>
<dbReference type="Gene3D" id="2.30.42.10">
    <property type="match status" value="1"/>
</dbReference>
<dbReference type="NCBIfam" id="TIGR02037">
    <property type="entry name" value="degP_htrA_DO"/>
    <property type="match status" value="1"/>
</dbReference>
<comment type="caution">
    <text evidence="11">The sequence shown here is derived from an EMBL/GenBank/DDBJ whole genome shotgun (WGS) entry which is preliminary data.</text>
</comment>
<comment type="similarity">
    <text evidence="1">Belongs to the peptidase S1C family.</text>
</comment>
<dbReference type="Pfam" id="PF13180">
    <property type="entry name" value="PDZ_2"/>
    <property type="match status" value="1"/>
</dbReference>
<feature type="binding site" evidence="8">
    <location>
        <begin position="231"/>
        <end position="233"/>
    </location>
    <ligand>
        <name>substrate</name>
    </ligand>
</feature>
<feature type="active site" description="Charge relay system" evidence="7">
    <location>
        <position position="159"/>
    </location>
</feature>
<keyword evidence="2" id="KW-0645">Protease</keyword>
<evidence type="ECO:0000313" key="12">
    <source>
        <dbReference type="Proteomes" id="UP001169862"/>
    </source>
</evidence>
<dbReference type="PANTHER" id="PTHR22939">
    <property type="entry name" value="SERINE PROTEASE FAMILY S1C HTRA-RELATED"/>
    <property type="match status" value="1"/>
</dbReference>
<dbReference type="InterPro" id="IPR001940">
    <property type="entry name" value="Peptidase_S1C"/>
</dbReference>
<feature type="active site" description="Charge relay system" evidence="7">
    <location>
        <position position="233"/>
    </location>
</feature>
<organism evidence="11 12">
    <name type="scientific">Neptunomonas phycophila</name>
    <dbReference type="NCBI Taxonomy" id="1572645"/>
    <lineage>
        <taxon>Bacteria</taxon>
        <taxon>Pseudomonadati</taxon>
        <taxon>Pseudomonadota</taxon>
        <taxon>Gammaproteobacteria</taxon>
        <taxon>Oceanospirillales</taxon>
        <taxon>Oceanospirillaceae</taxon>
        <taxon>Neptunomonas</taxon>
    </lineage>
</organism>
<dbReference type="Proteomes" id="UP001169862">
    <property type="component" value="Unassembled WGS sequence"/>
</dbReference>
<dbReference type="GO" id="GO:0004252">
    <property type="term" value="F:serine-type endopeptidase activity"/>
    <property type="evidence" value="ECO:0007669"/>
    <property type="project" value="InterPro"/>
</dbReference>
<evidence type="ECO:0000259" key="10">
    <source>
        <dbReference type="PROSITE" id="PS50106"/>
    </source>
</evidence>
<evidence type="ECO:0000256" key="2">
    <source>
        <dbReference type="ARBA" id="ARBA00022670"/>
    </source>
</evidence>
<evidence type="ECO:0000256" key="7">
    <source>
        <dbReference type="PIRSR" id="PIRSR611782-1"/>
    </source>
</evidence>
<feature type="domain" description="PDZ" evidence="10">
    <location>
        <begin position="277"/>
        <end position="341"/>
    </location>
</feature>
<evidence type="ECO:0000256" key="8">
    <source>
        <dbReference type="PIRSR" id="PIRSR611782-2"/>
    </source>
</evidence>
<dbReference type="RefSeq" id="WP_303548720.1">
    <property type="nucleotide sequence ID" value="NZ_JAUOPG010000002.1"/>
</dbReference>
<keyword evidence="9" id="KW-1133">Transmembrane helix</keyword>
<dbReference type="InterPro" id="IPR001478">
    <property type="entry name" value="PDZ"/>
</dbReference>
<evidence type="ECO:0000256" key="3">
    <source>
        <dbReference type="ARBA" id="ARBA00022729"/>
    </source>
</evidence>
<evidence type="ECO:0000256" key="1">
    <source>
        <dbReference type="ARBA" id="ARBA00010541"/>
    </source>
</evidence>
<feature type="active site" description="Charge relay system" evidence="7">
    <location>
        <position position="129"/>
    </location>
</feature>
<feature type="binding site" evidence="8">
    <location>
        <begin position="288"/>
        <end position="292"/>
    </location>
    <ligand>
        <name>substrate</name>
    </ligand>
</feature>
<gene>
    <name evidence="11" type="ORF">Q4490_03875</name>
</gene>
<evidence type="ECO:0000313" key="11">
    <source>
        <dbReference type="EMBL" id="MDO6452696.1"/>
    </source>
</evidence>
<dbReference type="FunFam" id="2.40.10.10:FF:000001">
    <property type="entry name" value="Periplasmic serine protease DegS"/>
    <property type="match status" value="1"/>
</dbReference>
<sequence length="385" mass="40988">MRNFSFLGWPIVTGVLIAVILLQFFPNLLAPPVTTVEIKETQLPTNLIGQGLGNGPVSYSDAVQKAAPAVVNIYSSKKVEEKDNEARANDPLFRRFYENGDQPQRQRVRSSLGSGVIINSQGYIITNNHVIAEADSIIIALHDGREAEASVIGMDPETDLAILKIKMNNLPTITLSPSENLRVGDVVLAIGNPFGVGQTVTMGIVSATGRNRLGLNTYEDFLQTDAAINPGNSGGALIDANGNLIGINTAIFSKTGGSQGIGFAIPSSLAKKVMADLIEHGRVIRGWLGIEGQELTPSLAESFDIEMTSGLIIAGVYRDSPAHKAGLQPGDIMVTLNGEPVDAYQSMLSVADLNPGDTLVVEYMRTGKKLNATVTVGERPPTKLN</sequence>
<evidence type="ECO:0000256" key="4">
    <source>
        <dbReference type="ARBA" id="ARBA00022737"/>
    </source>
</evidence>
<dbReference type="PANTHER" id="PTHR22939:SF129">
    <property type="entry name" value="SERINE PROTEASE HTRA2, MITOCHONDRIAL"/>
    <property type="match status" value="1"/>
</dbReference>
<evidence type="ECO:0000256" key="5">
    <source>
        <dbReference type="ARBA" id="ARBA00022801"/>
    </source>
</evidence>
<reference evidence="11" key="1">
    <citation type="submission" date="2023-07" db="EMBL/GenBank/DDBJ databases">
        <title>Genome content predicts the carbon catabolic preferences of heterotrophic bacteria.</title>
        <authorList>
            <person name="Gralka M."/>
        </authorList>
    </citation>
    <scope>NUCLEOTIDE SEQUENCE</scope>
    <source>
        <strain evidence="11">I2M16</strain>
    </source>
</reference>
<dbReference type="SUPFAM" id="SSF50156">
    <property type="entry name" value="PDZ domain-like"/>
    <property type="match status" value="1"/>
</dbReference>
<dbReference type="InterPro" id="IPR036034">
    <property type="entry name" value="PDZ_sf"/>
</dbReference>
<dbReference type="EMBL" id="JAUOPG010000002">
    <property type="protein sequence ID" value="MDO6452696.1"/>
    <property type="molecule type" value="Genomic_DNA"/>
</dbReference>
<feature type="transmembrane region" description="Helical" evidence="9">
    <location>
        <begin position="7"/>
        <end position="25"/>
    </location>
</feature>
<name>A0AAW7XE31_9GAMM</name>
<dbReference type="GO" id="GO:0006508">
    <property type="term" value="P:proteolysis"/>
    <property type="evidence" value="ECO:0007669"/>
    <property type="project" value="UniProtKB-KW"/>
</dbReference>
<feature type="binding site" evidence="8">
    <location>
        <position position="159"/>
    </location>
    <ligand>
        <name>substrate</name>
    </ligand>
</feature>
<dbReference type="PROSITE" id="PS50106">
    <property type="entry name" value="PDZ"/>
    <property type="match status" value="1"/>
</dbReference>